<keyword evidence="3" id="KW-1185">Reference proteome</keyword>
<comment type="caution">
    <text evidence="2">The sequence shown here is derived from an EMBL/GenBank/DDBJ whole genome shotgun (WGS) entry which is preliminary data.</text>
</comment>
<dbReference type="AlphaFoldDB" id="A0AAD5PNJ1"/>
<sequence>MRTYTRSSQCRRLNNPSALGISSCTAARLGQSGRSTNTNMLSPSSVAPAPKRTAAHRLVLVFANRALALRLRSILADLRSLDLRRVSDTSTSPTASFPSRPALWMSAARCAMPVWTVGVRRRADPRAGAAHPGPVVGCRRPVPTGWRARVQTK</sequence>
<proteinExistence type="predicted"/>
<dbReference type="Proteomes" id="UP000820818">
    <property type="component" value="Unassembled WGS sequence"/>
</dbReference>
<dbReference type="PROSITE" id="PS51257">
    <property type="entry name" value="PROKAR_LIPOPROTEIN"/>
    <property type="match status" value="1"/>
</dbReference>
<evidence type="ECO:0000256" key="1">
    <source>
        <dbReference type="SAM" id="MobiDB-lite"/>
    </source>
</evidence>
<dbReference type="EMBL" id="WJBH02000290">
    <property type="protein sequence ID" value="KAI9549630.1"/>
    <property type="molecule type" value="Genomic_DNA"/>
</dbReference>
<name>A0AAD5PNJ1_9CRUS</name>
<reference evidence="2" key="1">
    <citation type="submission" date="2022-05" db="EMBL/GenBank/DDBJ databases">
        <title>A multi-omics perspective on studying reproductive biology in Daphnia sinensis.</title>
        <authorList>
            <person name="Jia J."/>
        </authorList>
    </citation>
    <scope>NUCLEOTIDE SEQUENCE</scope>
    <source>
        <strain evidence="2">WSL</strain>
    </source>
</reference>
<organism evidence="2 3">
    <name type="scientific">Daphnia sinensis</name>
    <dbReference type="NCBI Taxonomy" id="1820382"/>
    <lineage>
        <taxon>Eukaryota</taxon>
        <taxon>Metazoa</taxon>
        <taxon>Ecdysozoa</taxon>
        <taxon>Arthropoda</taxon>
        <taxon>Crustacea</taxon>
        <taxon>Branchiopoda</taxon>
        <taxon>Diplostraca</taxon>
        <taxon>Cladocera</taxon>
        <taxon>Anomopoda</taxon>
        <taxon>Daphniidae</taxon>
        <taxon>Daphnia</taxon>
        <taxon>Daphnia similis group</taxon>
    </lineage>
</organism>
<feature type="compositionally biased region" description="Low complexity" evidence="1">
    <location>
        <begin position="132"/>
        <end position="143"/>
    </location>
</feature>
<gene>
    <name evidence="2" type="ORF">GHT06_003816</name>
</gene>
<feature type="region of interest" description="Disordered" evidence="1">
    <location>
        <begin position="125"/>
        <end position="153"/>
    </location>
</feature>
<protein>
    <submittedName>
        <fullName evidence="2">Uncharacterized protein</fullName>
    </submittedName>
</protein>
<evidence type="ECO:0000313" key="3">
    <source>
        <dbReference type="Proteomes" id="UP000820818"/>
    </source>
</evidence>
<accession>A0AAD5PNJ1</accession>
<evidence type="ECO:0000313" key="2">
    <source>
        <dbReference type="EMBL" id="KAI9549630.1"/>
    </source>
</evidence>